<name>A0A9X4IF05_9NEIS</name>
<gene>
    <name evidence="1" type="ORF">ORY91_000033</name>
    <name evidence="2" type="ORF">V9W64_04040</name>
</gene>
<dbReference type="PANTHER" id="PTHR35004">
    <property type="entry name" value="TRANSPOSASE RV3428C-RELATED"/>
    <property type="match status" value="1"/>
</dbReference>
<keyword evidence="3" id="KW-1185">Reference proteome</keyword>
<reference evidence="2" key="2">
    <citation type="submission" date="2024-02" db="EMBL/GenBank/DDBJ databases">
        <title>Neisseria leonii sp. nov.</title>
        <authorList>
            <person name="Boutroux M."/>
            <person name="Favre-Rochex S."/>
            <person name="Gorgette O."/>
            <person name="Touak G."/>
            <person name="Muhle E."/>
            <person name="Chesneau O."/>
            <person name="Clermont D."/>
            <person name="Rahi P."/>
        </authorList>
    </citation>
    <scope>NUCLEOTIDE SEQUENCE</scope>
    <source>
        <strain evidence="2">51.81</strain>
    </source>
</reference>
<sequence length="73" mass="8497">MVHDNLKAAVVSANRHTPVLNLNFQQLREHYDIQPLPTRVRKPKDKASVESAVSVVQRWILFRLRKQKILQLG</sequence>
<evidence type="ECO:0000313" key="3">
    <source>
        <dbReference type="Proteomes" id="UP001149607"/>
    </source>
</evidence>
<dbReference type="EMBL" id="JAPQFL010000011">
    <property type="protein sequence ID" value="MDD9328767.1"/>
    <property type="molecule type" value="Genomic_DNA"/>
</dbReference>
<evidence type="ECO:0000313" key="1">
    <source>
        <dbReference type="EMBL" id="MDD9328767.1"/>
    </source>
</evidence>
<evidence type="ECO:0000313" key="2">
    <source>
        <dbReference type="EMBL" id="WWY03902.1"/>
    </source>
</evidence>
<protein>
    <recommendedName>
        <fullName evidence="4">Transposase</fullName>
    </recommendedName>
</protein>
<dbReference type="Proteomes" id="UP001149607">
    <property type="component" value="Chromosome"/>
</dbReference>
<proteinExistence type="predicted"/>
<evidence type="ECO:0008006" key="4">
    <source>
        <dbReference type="Google" id="ProtNLM"/>
    </source>
</evidence>
<dbReference type="PANTHER" id="PTHR35004:SF8">
    <property type="entry name" value="TRANSPOSASE RV3428C-RELATED"/>
    <property type="match status" value="1"/>
</dbReference>
<organism evidence="1">
    <name type="scientific">Neisseria leonii</name>
    <dbReference type="NCBI Taxonomy" id="2995413"/>
    <lineage>
        <taxon>Bacteria</taxon>
        <taxon>Pseudomonadati</taxon>
        <taxon>Pseudomonadota</taxon>
        <taxon>Betaproteobacteria</taxon>
        <taxon>Neisseriales</taxon>
        <taxon>Neisseriaceae</taxon>
        <taxon>Neisseria</taxon>
    </lineage>
</organism>
<dbReference type="AlphaFoldDB" id="A0A9X4IF05"/>
<dbReference type="RefSeq" id="WP_274585812.1">
    <property type="nucleotide sequence ID" value="NZ_CP145811.1"/>
</dbReference>
<accession>A0A9X4IF05</accession>
<dbReference type="EMBL" id="CP146598">
    <property type="protein sequence ID" value="WWY03902.1"/>
    <property type="molecule type" value="Genomic_DNA"/>
</dbReference>
<reference evidence="1" key="1">
    <citation type="submission" date="2022-10" db="EMBL/GenBank/DDBJ databases">
        <authorList>
            <person name="Boutroux M."/>
        </authorList>
    </citation>
    <scope>NUCLEOTIDE SEQUENCE</scope>
    <source>
        <strain evidence="1">51.81</strain>
    </source>
</reference>